<accession>D6A9F1</accession>
<evidence type="ECO:0000313" key="3">
    <source>
        <dbReference type="Proteomes" id="UP000003824"/>
    </source>
</evidence>
<feature type="compositionally biased region" description="Low complexity" evidence="1">
    <location>
        <begin position="118"/>
        <end position="131"/>
    </location>
</feature>
<feature type="compositionally biased region" description="Basic residues" evidence="1">
    <location>
        <begin position="140"/>
        <end position="159"/>
    </location>
</feature>
<protein>
    <submittedName>
        <fullName evidence="2">Integrase</fullName>
    </submittedName>
</protein>
<evidence type="ECO:0000313" key="2">
    <source>
        <dbReference type="EMBL" id="EFE68187.2"/>
    </source>
</evidence>
<reference evidence="3" key="1">
    <citation type="submission" date="2008-12" db="EMBL/GenBank/DDBJ databases">
        <title>Annotation of Streptomyces ghanaensis ATCC 14672.</title>
        <authorList>
            <consortium name="The Broad Institute Genome Sequencing Platform"/>
            <consortium name="Broad Institute Microbial Sequencing Center"/>
            <person name="Fischbach M."/>
            <person name="Ward D."/>
            <person name="Young S."/>
            <person name="Kodira C.D."/>
            <person name="Zeng Q."/>
            <person name="Koehrsen M."/>
            <person name="Godfrey P."/>
            <person name="Alvarado L."/>
            <person name="Berlin A.M."/>
            <person name="Borenstein D."/>
            <person name="Chen Z."/>
            <person name="Engels R."/>
            <person name="Freedman E."/>
            <person name="Gellesch M."/>
            <person name="Goldberg J."/>
            <person name="Griggs A."/>
            <person name="Gujja S."/>
            <person name="Heiman D.I."/>
            <person name="Hepburn T.A."/>
            <person name="Howarth C."/>
            <person name="Jen D."/>
            <person name="Larson L."/>
            <person name="Lewis B."/>
            <person name="Mehta T."/>
            <person name="Park D."/>
            <person name="Pearson M."/>
            <person name="Roberts A."/>
            <person name="Saif S."/>
            <person name="Shea T.D."/>
            <person name="Shenoy N."/>
            <person name="Sisk P."/>
            <person name="Stolte C."/>
            <person name="Sykes S.N."/>
            <person name="Walk T."/>
            <person name="White J."/>
            <person name="Yandava C."/>
            <person name="Straight P."/>
            <person name="Clardy J."/>
            <person name="Hung D."/>
            <person name="Kolter R."/>
            <person name="Mekalanos J."/>
            <person name="Walker S."/>
            <person name="Walsh C.T."/>
            <person name="Wieland B.L.C."/>
            <person name="Ilzarbe M."/>
            <person name="Galagan J."/>
            <person name="Nusbaum C."/>
            <person name="Birren B."/>
        </authorList>
    </citation>
    <scope>NUCLEOTIDE SEQUENCE [LARGE SCALE GENOMIC DNA]</scope>
    <source>
        <strain evidence="3">ATCC 14672 / DSM 40746 / JCM 4963 / KCTC 9882 / NRRL B-12104 / FH 1290</strain>
    </source>
</reference>
<feature type="non-terminal residue" evidence="2">
    <location>
        <position position="1"/>
    </location>
</feature>
<feature type="non-terminal residue" evidence="2">
    <location>
        <position position="255"/>
    </location>
</feature>
<dbReference type="eggNOG" id="ENOG5030982">
    <property type="taxonomic scope" value="Bacteria"/>
</dbReference>
<feature type="region of interest" description="Disordered" evidence="1">
    <location>
        <begin position="1"/>
        <end position="174"/>
    </location>
</feature>
<dbReference type="Proteomes" id="UP000003824">
    <property type="component" value="Unassembled WGS sequence"/>
</dbReference>
<sequence length="255" mass="27330">WTCRVSTTLGPRSAGPSCRTAGSSTERRSPRPGCAPSPSWQNCSTRSRTTRSTSPLPAARGTSSPGRRAGSRGAAASATTVGQGPEGRGHHGRAALPRSAAHGPHPSLHGRGRHAGADDAQGAQQLPGRADPPAHDRRPGPGRRRPARGHDPRRRRRGLRPGTCHQPTSGAGNGLVAMVEADDAGPMPGQRKRRCQQQDEAQLTAARFAPDAGRWEVLFETRDEAEWHAHLRRLRASDTRIDWTATRADRLCGRL</sequence>
<organism evidence="2 3">
    <name type="scientific">Streptomyces viridosporus (strain ATCC 14672 / DSM 40746 / JCM 4963 / KCTC 9882 / NRRL B-12104 / FH 1290)</name>
    <name type="common">Streptomyces ghanaensis</name>
    <dbReference type="NCBI Taxonomy" id="566461"/>
    <lineage>
        <taxon>Bacteria</taxon>
        <taxon>Bacillati</taxon>
        <taxon>Actinomycetota</taxon>
        <taxon>Actinomycetes</taxon>
        <taxon>Kitasatosporales</taxon>
        <taxon>Streptomycetaceae</taxon>
        <taxon>Streptomyces</taxon>
    </lineage>
</organism>
<feature type="compositionally biased region" description="Polar residues" evidence="1">
    <location>
        <begin position="1"/>
        <end position="10"/>
    </location>
</feature>
<name>D6A9F1_STRV1</name>
<dbReference type="AlphaFoldDB" id="D6A9F1"/>
<dbReference type="EMBL" id="DS999641">
    <property type="protein sequence ID" value="EFE68187.2"/>
    <property type="molecule type" value="Genomic_DNA"/>
</dbReference>
<evidence type="ECO:0000256" key="1">
    <source>
        <dbReference type="SAM" id="MobiDB-lite"/>
    </source>
</evidence>
<proteinExistence type="predicted"/>
<feature type="compositionally biased region" description="Low complexity" evidence="1">
    <location>
        <begin position="44"/>
        <end position="80"/>
    </location>
</feature>
<gene>
    <name evidence="2" type="ORF">SSFG_03432</name>
</gene>